<organism evidence="5 6">
    <name type="scientific">Mangrovivirga cuniculi</name>
    <dbReference type="NCBI Taxonomy" id="2715131"/>
    <lineage>
        <taxon>Bacteria</taxon>
        <taxon>Pseudomonadati</taxon>
        <taxon>Bacteroidota</taxon>
        <taxon>Cytophagia</taxon>
        <taxon>Cytophagales</taxon>
        <taxon>Mangrovivirgaceae</taxon>
        <taxon>Mangrovivirga</taxon>
    </lineage>
</organism>
<dbReference type="EMBL" id="CP028923">
    <property type="protein sequence ID" value="QCK16356.1"/>
    <property type="molecule type" value="Genomic_DNA"/>
</dbReference>
<dbReference type="Proteomes" id="UP000298616">
    <property type="component" value="Chromosome"/>
</dbReference>
<keyword evidence="2" id="KW-0540">Nuclease</keyword>
<name>A0A4D7JW20_9BACT</name>
<dbReference type="SUPFAM" id="SSF49785">
    <property type="entry name" value="Galactose-binding domain-like"/>
    <property type="match status" value="1"/>
</dbReference>
<dbReference type="PANTHER" id="PTHR33607">
    <property type="entry name" value="ENDONUCLEASE-1"/>
    <property type="match status" value="1"/>
</dbReference>
<comment type="similarity">
    <text evidence="1">Belongs to the EndA/NucM nuclease family.</text>
</comment>
<dbReference type="Pfam" id="PF02018">
    <property type="entry name" value="CBM_4_9"/>
    <property type="match status" value="1"/>
</dbReference>
<keyword evidence="6" id="KW-1185">Reference proteome</keyword>
<dbReference type="AlphaFoldDB" id="A0A4D7JW20"/>
<evidence type="ECO:0000256" key="3">
    <source>
        <dbReference type="ARBA" id="ARBA00022801"/>
    </source>
</evidence>
<dbReference type="InterPro" id="IPR003305">
    <property type="entry name" value="CenC_carb-bd"/>
</dbReference>
<keyword evidence="5" id="KW-0255">Endonuclease</keyword>
<proteinExistence type="inferred from homology"/>
<dbReference type="OrthoDB" id="9770276at2"/>
<dbReference type="SUPFAM" id="SSF54060">
    <property type="entry name" value="His-Me finger endonucleases"/>
    <property type="match status" value="1"/>
</dbReference>
<dbReference type="PANTHER" id="PTHR33607:SF2">
    <property type="entry name" value="ENDONUCLEASE-1"/>
    <property type="match status" value="1"/>
</dbReference>
<evidence type="ECO:0000259" key="4">
    <source>
        <dbReference type="Pfam" id="PF02018"/>
    </source>
</evidence>
<protein>
    <submittedName>
        <fullName evidence="5">Endonuclease I</fullName>
    </submittedName>
</protein>
<dbReference type="GO" id="GO:0016798">
    <property type="term" value="F:hydrolase activity, acting on glycosyl bonds"/>
    <property type="evidence" value="ECO:0007669"/>
    <property type="project" value="InterPro"/>
</dbReference>
<accession>A0A4D7JW20</accession>
<gene>
    <name evidence="5" type="ORF">DCC35_17250</name>
</gene>
<dbReference type="KEGG" id="fpf:DCC35_17250"/>
<evidence type="ECO:0000256" key="1">
    <source>
        <dbReference type="ARBA" id="ARBA00006429"/>
    </source>
</evidence>
<evidence type="ECO:0000256" key="2">
    <source>
        <dbReference type="ARBA" id="ARBA00022722"/>
    </source>
</evidence>
<dbReference type="Pfam" id="PF04231">
    <property type="entry name" value="Endonuclease_1"/>
    <property type="match status" value="1"/>
</dbReference>
<keyword evidence="3" id="KW-0378">Hydrolase</keyword>
<dbReference type="Gene3D" id="2.60.120.260">
    <property type="entry name" value="Galactose-binding domain-like"/>
    <property type="match status" value="1"/>
</dbReference>
<dbReference type="InterPro" id="IPR007346">
    <property type="entry name" value="Endonuclease-I"/>
</dbReference>
<dbReference type="RefSeq" id="WP_137091947.1">
    <property type="nucleotide sequence ID" value="NZ_CP028923.1"/>
</dbReference>
<feature type="domain" description="CBM-cenC" evidence="4">
    <location>
        <begin position="25"/>
        <end position="138"/>
    </location>
</feature>
<evidence type="ECO:0000313" key="6">
    <source>
        <dbReference type="Proteomes" id="UP000298616"/>
    </source>
</evidence>
<dbReference type="InterPro" id="IPR008979">
    <property type="entry name" value="Galactose-bd-like_sf"/>
</dbReference>
<evidence type="ECO:0000313" key="5">
    <source>
        <dbReference type="EMBL" id="QCK16356.1"/>
    </source>
</evidence>
<dbReference type="InterPro" id="IPR044925">
    <property type="entry name" value="His-Me_finger_sf"/>
</dbReference>
<dbReference type="GO" id="GO:0004519">
    <property type="term" value="F:endonuclease activity"/>
    <property type="evidence" value="ECO:0007669"/>
    <property type="project" value="UniProtKB-KW"/>
</dbReference>
<reference evidence="5 6" key="1">
    <citation type="submission" date="2018-04" db="EMBL/GenBank/DDBJ databases">
        <title>Complete genome uncultured novel isolate.</title>
        <authorList>
            <person name="Merlino G."/>
        </authorList>
    </citation>
    <scope>NUCLEOTIDE SEQUENCE [LARGE SCALE GENOMIC DNA]</scope>
    <source>
        <strain evidence="6">R1DC9</strain>
    </source>
</reference>
<sequence length="641" mass="71916">MKLLSYRSIMPYMVLIFLNSIIYGQISNGSFESWTSNSPDEWTTIDNGISVNPSSFTSSGNYSAKVTVMTGSQSSTDLRQTISVTPGLSYVFSVWVYHTEGSVAARLYVDGYRNYSNENITGQWQKIEYAYTPSTSSIEIGLRFYDRSGFDGNEVVYVDDFQPSSSQLPPDNGDSCMETEITLSLTTDNYGYETSWILKDQSTGATISSGSQYQSSYSYSESFCLSDGDYSFTIYDSYGDGICCFYGYGSYSLDYNNQNIVSGGNFGSSELTYFSISTGGDNGGGSTLDGYYRSANGLSGFQLKSALHSIIKDSHIPESYSSIWDFYSNNSRDIYYENDNSFLDIYSENPNGADPYVYTSTNSQCGNYSGEGDCYNREHSFPKSWFGGFAPMEADIHHIFLTDGYVNSKRGSYPYGEVGSASYISANGSRVGSGTSASGYTGIVFEPIDEFKGDIARTYFYMATRYEDLIAGWENNNTYSDAMLNGTSSTVFEPWAVQLLLNWHNNDPVSQKELSRNEAAYQHQGNRNPYIDHPELVSSIWGNSSSRLTYNNEVININSITQDQDKRNYQILYSDDNNELIIKVKKDYKGKLSIINLSGQQEYLINIDQPETRFKTNLKANTIYLFRFDNEANDHTVKFIY</sequence>